<evidence type="ECO:0000313" key="2">
    <source>
        <dbReference type="EMBL" id="VDM77993.1"/>
    </source>
</evidence>
<proteinExistence type="predicted"/>
<feature type="region of interest" description="Disordered" evidence="1">
    <location>
        <begin position="1"/>
        <end position="73"/>
    </location>
</feature>
<organism evidence="2 3">
    <name type="scientific">Strongylus vulgaris</name>
    <name type="common">Blood worm</name>
    <dbReference type="NCBI Taxonomy" id="40348"/>
    <lineage>
        <taxon>Eukaryota</taxon>
        <taxon>Metazoa</taxon>
        <taxon>Ecdysozoa</taxon>
        <taxon>Nematoda</taxon>
        <taxon>Chromadorea</taxon>
        <taxon>Rhabditida</taxon>
        <taxon>Rhabditina</taxon>
        <taxon>Rhabditomorpha</taxon>
        <taxon>Strongyloidea</taxon>
        <taxon>Strongylidae</taxon>
        <taxon>Strongylus</taxon>
    </lineage>
</organism>
<dbReference type="OrthoDB" id="5872741at2759"/>
<feature type="compositionally biased region" description="Polar residues" evidence="1">
    <location>
        <begin position="38"/>
        <end position="47"/>
    </location>
</feature>
<evidence type="ECO:0000313" key="3">
    <source>
        <dbReference type="Proteomes" id="UP000270094"/>
    </source>
</evidence>
<sequence length="111" mass="11922">MGDREVELKETPPAAADTPPSPPVSAVPPRMVEESVAETGSSPQAGQVENLPRGGRRVSSIEPVKGAPPPKRASVVVFETPDTPPAQKYVIFQHSPHPSTNARRNEQYLPH</sequence>
<feature type="region of interest" description="Disordered" evidence="1">
    <location>
        <begin position="87"/>
        <end position="111"/>
    </location>
</feature>
<dbReference type="AlphaFoldDB" id="A0A3P7JBB6"/>
<dbReference type="Proteomes" id="UP000270094">
    <property type="component" value="Unassembled WGS sequence"/>
</dbReference>
<keyword evidence="3" id="KW-1185">Reference proteome</keyword>
<gene>
    <name evidence="2" type="ORF">SVUK_LOCUS12991</name>
</gene>
<feature type="compositionally biased region" description="Basic and acidic residues" evidence="1">
    <location>
        <begin position="1"/>
        <end position="10"/>
    </location>
</feature>
<accession>A0A3P7JBB6</accession>
<dbReference type="EMBL" id="UYYB01100646">
    <property type="protein sequence ID" value="VDM77993.1"/>
    <property type="molecule type" value="Genomic_DNA"/>
</dbReference>
<protein>
    <submittedName>
        <fullName evidence="2">Uncharacterized protein</fullName>
    </submittedName>
</protein>
<name>A0A3P7JBB6_STRVU</name>
<reference evidence="2 3" key="1">
    <citation type="submission" date="2018-11" db="EMBL/GenBank/DDBJ databases">
        <authorList>
            <consortium name="Pathogen Informatics"/>
        </authorList>
    </citation>
    <scope>NUCLEOTIDE SEQUENCE [LARGE SCALE GENOMIC DNA]</scope>
</reference>
<evidence type="ECO:0000256" key="1">
    <source>
        <dbReference type="SAM" id="MobiDB-lite"/>
    </source>
</evidence>